<evidence type="ECO:0000313" key="9">
    <source>
        <dbReference type="Proteomes" id="UP000472277"/>
    </source>
</evidence>
<evidence type="ECO:0000256" key="2">
    <source>
        <dbReference type="ARBA" id="ARBA00022490"/>
    </source>
</evidence>
<keyword evidence="3" id="KW-0399">Innate immunity</keyword>
<accession>A0A673VYI9</accession>
<feature type="domain" description="CARD" evidence="7">
    <location>
        <begin position="83"/>
        <end position="166"/>
    </location>
</feature>
<dbReference type="PANTHER" id="PTHR46985:SF2">
    <property type="entry name" value="APOPTOSIS-ASSOCIATED SPECK-LIKE PROTEIN CONTAINING A CARD"/>
    <property type="match status" value="1"/>
</dbReference>
<dbReference type="Gene3D" id="1.10.533.10">
    <property type="entry name" value="Death Domain, Fas"/>
    <property type="match status" value="1"/>
</dbReference>
<organism evidence="8 9">
    <name type="scientific">Salmo trutta</name>
    <name type="common">Brown trout</name>
    <dbReference type="NCBI Taxonomy" id="8032"/>
    <lineage>
        <taxon>Eukaryota</taxon>
        <taxon>Metazoa</taxon>
        <taxon>Chordata</taxon>
        <taxon>Craniata</taxon>
        <taxon>Vertebrata</taxon>
        <taxon>Euteleostomi</taxon>
        <taxon>Actinopterygii</taxon>
        <taxon>Neopterygii</taxon>
        <taxon>Teleostei</taxon>
        <taxon>Protacanthopterygii</taxon>
        <taxon>Salmoniformes</taxon>
        <taxon>Salmonidae</taxon>
        <taxon>Salmoninae</taxon>
        <taxon>Salmo</taxon>
    </lineage>
</organism>
<reference evidence="8" key="1">
    <citation type="submission" date="2021-04" db="EMBL/GenBank/DDBJ databases">
        <authorList>
            <consortium name="Wellcome Sanger Institute Data Sharing"/>
        </authorList>
    </citation>
    <scope>NUCLEOTIDE SEQUENCE [LARGE SCALE GENOMIC DNA]</scope>
</reference>
<feature type="compositionally biased region" description="Basic and acidic residues" evidence="6">
    <location>
        <begin position="39"/>
        <end position="52"/>
    </location>
</feature>
<dbReference type="GO" id="GO:0006954">
    <property type="term" value="P:inflammatory response"/>
    <property type="evidence" value="ECO:0007669"/>
    <property type="project" value="UniProtKB-KW"/>
</dbReference>
<reference evidence="8" key="3">
    <citation type="submission" date="2025-09" db="UniProtKB">
        <authorList>
            <consortium name="Ensembl"/>
        </authorList>
    </citation>
    <scope>IDENTIFICATION</scope>
</reference>
<dbReference type="GO" id="GO:0005829">
    <property type="term" value="C:cytosol"/>
    <property type="evidence" value="ECO:0007669"/>
    <property type="project" value="UniProtKB-SubCell"/>
</dbReference>
<dbReference type="InParanoid" id="A0A673VYI9"/>
<dbReference type="Proteomes" id="UP000472277">
    <property type="component" value="Chromosome 1"/>
</dbReference>
<evidence type="ECO:0000256" key="4">
    <source>
        <dbReference type="ARBA" id="ARBA00022859"/>
    </source>
</evidence>
<dbReference type="GO" id="GO:0045087">
    <property type="term" value="P:innate immune response"/>
    <property type="evidence" value="ECO:0007669"/>
    <property type="project" value="UniProtKB-KW"/>
</dbReference>
<dbReference type="SUPFAM" id="SSF47986">
    <property type="entry name" value="DEATH domain"/>
    <property type="match status" value="1"/>
</dbReference>
<dbReference type="InterPro" id="IPR051249">
    <property type="entry name" value="NLRP_Inflammasome"/>
</dbReference>
<evidence type="ECO:0000313" key="8">
    <source>
        <dbReference type="Ensembl" id="ENSSTUP00000001738.1"/>
    </source>
</evidence>
<evidence type="ECO:0000256" key="1">
    <source>
        <dbReference type="ARBA" id="ARBA00004514"/>
    </source>
</evidence>
<keyword evidence="2" id="KW-0963">Cytoplasm</keyword>
<dbReference type="GO" id="GO:0042981">
    <property type="term" value="P:regulation of apoptotic process"/>
    <property type="evidence" value="ECO:0007669"/>
    <property type="project" value="InterPro"/>
</dbReference>
<keyword evidence="9" id="KW-1185">Reference proteome</keyword>
<proteinExistence type="predicted"/>
<evidence type="ECO:0000256" key="5">
    <source>
        <dbReference type="ARBA" id="ARBA00023198"/>
    </source>
</evidence>
<dbReference type="CDD" id="cd08330">
    <property type="entry name" value="CARD_ASC_NALP1"/>
    <property type="match status" value="1"/>
</dbReference>
<evidence type="ECO:0000259" key="7">
    <source>
        <dbReference type="PROSITE" id="PS50209"/>
    </source>
</evidence>
<reference evidence="8" key="2">
    <citation type="submission" date="2025-08" db="UniProtKB">
        <authorList>
            <consortium name="Ensembl"/>
        </authorList>
    </citation>
    <scope>IDENTIFICATION</scope>
</reference>
<feature type="region of interest" description="Disordered" evidence="6">
    <location>
        <begin position="29"/>
        <end position="72"/>
    </location>
</feature>
<dbReference type="FunFam" id="1.10.533.10:FF:000013">
    <property type="entry name" value="Apoptosis-associated speck-like protein containing a CARD"/>
    <property type="match status" value="1"/>
</dbReference>
<protein>
    <recommendedName>
        <fullName evidence="7">CARD domain-containing protein</fullName>
    </recommendedName>
</protein>
<dbReference type="PANTHER" id="PTHR46985">
    <property type="entry name" value="NACHT, LRR AND PYD DOMAINS-CONTAINING PROTEIN 1"/>
    <property type="match status" value="1"/>
</dbReference>
<evidence type="ECO:0000256" key="3">
    <source>
        <dbReference type="ARBA" id="ARBA00022588"/>
    </source>
</evidence>
<dbReference type="GeneTree" id="ENSGT00990000203949"/>
<keyword evidence="4" id="KW-0391">Immunity</keyword>
<name>A0A673VYI9_SALTR</name>
<dbReference type="InterPro" id="IPR033516">
    <property type="entry name" value="CARD8/ASC/NALP1_CARD"/>
</dbReference>
<dbReference type="PROSITE" id="PS50209">
    <property type="entry name" value="CARD"/>
    <property type="match status" value="1"/>
</dbReference>
<dbReference type="Ensembl" id="ENSSTUT00000001869.1">
    <property type="protein sequence ID" value="ENSSTUP00000001738.1"/>
    <property type="gene ID" value="ENSSTUG00000000915.1"/>
</dbReference>
<dbReference type="AlphaFoldDB" id="A0A673VYI9"/>
<keyword evidence="5" id="KW-0395">Inflammatory response</keyword>
<dbReference type="InterPro" id="IPR011029">
    <property type="entry name" value="DEATH-like_dom_sf"/>
</dbReference>
<evidence type="ECO:0000256" key="6">
    <source>
        <dbReference type="SAM" id="MobiDB-lite"/>
    </source>
</evidence>
<sequence>MKQSLHNELPLPDISEHYEIVKSAHEKMMGKPITDVEDEKCIPEHNSGKETTSEQVPLRNNRNDEKKKKRKNSVKDVLTDAAFVDKHMSALIKRVTMVMAIADDLLGKKMIQDEMYSNIDAAKTNEKKMRKLFQAVRTGGLLIKSAFYTALQTNEPSLVKDLGKNNRYYFHPVITLKHCVYSCAF</sequence>
<dbReference type="InterPro" id="IPR001315">
    <property type="entry name" value="CARD"/>
</dbReference>
<comment type="subcellular location">
    <subcellularLocation>
        <location evidence="1">Cytoplasm</location>
        <location evidence="1">Cytosol</location>
    </subcellularLocation>
</comment>
<dbReference type="Pfam" id="PF00619">
    <property type="entry name" value="CARD"/>
    <property type="match status" value="1"/>
</dbReference>